<dbReference type="PANTHER" id="PTHR18964:SF149">
    <property type="entry name" value="BIFUNCTIONAL UDP-N-ACETYLGLUCOSAMINE 2-EPIMERASE_N-ACETYLMANNOSAMINE KINASE"/>
    <property type="match status" value="1"/>
</dbReference>
<dbReference type="Proteomes" id="UP000233654">
    <property type="component" value="Unassembled WGS sequence"/>
</dbReference>
<accession>A0A2N3G7W5</accession>
<reference evidence="2 3" key="1">
    <citation type="journal article" date="2017" name="ISME J.">
        <title>Potential for microbial H2 and metal transformations associated with novel bacteria and archaea in deep terrestrial subsurface sediments.</title>
        <authorList>
            <person name="Hernsdorf A.W."/>
            <person name="Amano Y."/>
            <person name="Miyakawa K."/>
            <person name="Ise K."/>
            <person name="Suzuki Y."/>
            <person name="Anantharaman K."/>
            <person name="Probst A."/>
            <person name="Burstein D."/>
            <person name="Thomas B.C."/>
            <person name="Banfield J.F."/>
        </authorList>
    </citation>
    <scope>NUCLEOTIDE SEQUENCE [LARGE SCALE GENOMIC DNA]</scope>
    <source>
        <strain evidence="2">HGW-Actinobacteria-3</strain>
    </source>
</reference>
<dbReference type="Gene3D" id="3.30.420.40">
    <property type="match status" value="2"/>
</dbReference>
<keyword evidence="2" id="KW-0418">Kinase</keyword>
<evidence type="ECO:0000256" key="1">
    <source>
        <dbReference type="ARBA" id="ARBA00006479"/>
    </source>
</evidence>
<dbReference type="GO" id="GO:0016301">
    <property type="term" value="F:kinase activity"/>
    <property type="evidence" value="ECO:0007669"/>
    <property type="project" value="UniProtKB-KW"/>
</dbReference>
<dbReference type="PROSITE" id="PS01125">
    <property type="entry name" value="ROK"/>
    <property type="match status" value="1"/>
</dbReference>
<proteinExistence type="inferred from homology"/>
<name>A0A2N3G7W5_9ACTN</name>
<evidence type="ECO:0000313" key="2">
    <source>
        <dbReference type="EMBL" id="PKQ28805.1"/>
    </source>
</evidence>
<protein>
    <submittedName>
        <fullName evidence="2">Glucokinase</fullName>
    </submittedName>
</protein>
<dbReference type="AlphaFoldDB" id="A0A2N3G7W5"/>
<dbReference type="InterPro" id="IPR000600">
    <property type="entry name" value="ROK"/>
</dbReference>
<dbReference type="EMBL" id="PHEX01000004">
    <property type="protein sequence ID" value="PKQ28805.1"/>
    <property type="molecule type" value="Genomic_DNA"/>
</dbReference>
<keyword evidence="2" id="KW-0808">Transferase</keyword>
<sequence>MVKKRKKESDPFLRCVIGADAGGTKIAVGAVDATGCVILRQETPSPVRDGERMVAKLMDLIKSCVHAARGEGFEAAAVGIAAAGYILHEKGVLLESPNIAWSMAPLKKISREATGLPSFLENDANAAAAGEHFTGACRSVDDFVYLTLGTGVGGGVYIDGNIYRGHRGTAAELGHMVIDPNGPVCGCGRRGCLEILASGTALEREAAELSSGSDNSLLLDMCGGDTSLITGEMVSAAAEKGDPKALEAFKRVAYYLGLGIVNLIHVFNPEMVVLGGGVARSGHLLLDELDLVIAEHGITVLVENTTIVLSTLGGDAGIVGAGAIAWEGIKKGLDCFSDR</sequence>
<comment type="caution">
    <text evidence="2">The sequence shown here is derived from an EMBL/GenBank/DDBJ whole genome shotgun (WGS) entry which is preliminary data.</text>
</comment>
<evidence type="ECO:0000313" key="3">
    <source>
        <dbReference type="Proteomes" id="UP000233654"/>
    </source>
</evidence>
<dbReference type="InterPro" id="IPR049874">
    <property type="entry name" value="ROK_cs"/>
</dbReference>
<dbReference type="PANTHER" id="PTHR18964">
    <property type="entry name" value="ROK (REPRESSOR, ORF, KINASE) FAMILY"/>
    <property type="match status" value="1"/>
</dbReference>
<organism evidence="2 3">
    <name type="scientific">Candidatus Anoxymicrobium japonicum</name>
    <dbReference type="NCBI Taxonomy" id="2013648"/>
    <lineage>
        <taxon>Bacteria</taxon>
        <taxon>Bacillati</taxon>
        <taxon>Actinomycetota</taxon>
        <taxon>Candidatus Geothermincolia</taxon>
        <taxon>Candidatus Geothermincolales</taxon>
        <taxon>Candidatus Anoxymicrobiaceae</taxon>
        <taxon>Candidatus Anoxymicrobium</taxon>
    </lineage>
</organism>
<dbReference type="Pfam" id="PF00480">
    <property type="entry name" value="ROK"/>
    <property type="match status" value="1"/>
</dbReference>
<gene>
    <name evidence="2" type="ORF">CVT63_00600</name>
</gene>
<dbReference type="SUPFAM" id="SSF53067">
    <property type="entry name" value="Actin-like ATPase domain"/>
    <property type="match status" value="1"/>
</dbReference>
<comment type="similarity">
    <text evidence="1">Belongs to the ROK (NagC/XylR) family.</text>
</comment>
<dbReference type="InterPro" id="IPR043129">
    <property type="entry name" value="ATPase_NBD"/>
</dbReference>